<sequence>MADKNGKHTKKHEGGEPKSKERKEKSTPKKGKK</sequence>
<feature type="region of interest" description="Disordered" evidence="1">
    <location>
        <begin position="1"/>
        <end position="33"/>
    </location>
</feature>
<proteinExistence type="predicted"/>
<name>A0A6J7WTJ4_9CAUD</name>
<feature type="compositionally biased region" description="Basic and acidic residues" evidence="1">
    <location>
        <begin position="1"/>
        <end position="27"/>
    </location>
</feature>
<gene>
    <name evidence="2" type="ORF">UFOVP357_70</name>
</gene>
<protein>
    <submittedName>
        <fullName evidence="2">Uncharacterized protein</fullName>
    </submittedName>
</protein>
<evidence type="ECO:0000313" key="2">
    <source>
        <dbReference type="EMBL" id="CAB5221070.1"/>
    </source>
</evidence>
<reference evidence="2" key="1">
    <citation type="submission" date="2020-05" db="EMBL/GenBank/DDBJ databases">
        <authorList>
            <person name="Chiriac C."/>
            <person name="Salcher M."/>
            <person name="Ghai R."/>
            <person name="Kavagutti S V."/>
        </authorList>
    </citation>
    <scope>NUCLEOTIDE SEQUENCE</scope>
</reference>
<accession>A0A6J7WTJ4</accession>
<organism evidence="2">
    <name type="scientific">uncultured Caudovirales phage</name>
    <dbReference type="NCBI Taxonomy" id="2100421"/>
    <lineage>
        <taxon>Viruses</taxon>
        <taxon>Duplodnaviria</taxon>
        <taxon>Heunggongvirae</taxon>
        <taxon>Uroviricota</taxon>
        <taxon>Caudoviricetes</taxon>
        <taxon>Peduoviridae</taxon>
        <taxon>Maltschvirus</taxon>
        <taxon>Maltschvirus maltsch</taxon>
    </lineage>
</organism>
<dbReference type="EMBL" id="LR798289">
    <property type="protein sequence ID" value="CAB5221070.1"/>
    <property type="molecule type" value="Genomic_DNA"/>
</dbReference>
<evidence type="ECO:0000256" key="1">
    <source>
        <dbReference type="SAM" id="MobiDB-lite"/>
    </source>
</evidence>